<dbReference type="Proteomes" id="UP001162992">
    <property type="component" value="Chromosome 22"/>
</dbReference>
<comment type="caution">
    <text evidence="1">The sequence shown here is derived from an EMBL/GenBank/DDBJ whole genome shotgun (WGS) entry which is preliminary data.</text>
</comment>
<protein>
    <submittedName>
        <fullName evidence="1">Uncharacterized protein</fullName>
    </submittedName>
</protein>
<reference evidence="2" key="1">
    <citation type="journal article" date="2024" name="Proc. Natl. Acad. Sci. U.S.A.">
        <title>Extraordinary preservation of gene collinearity over three hundred million years revealed in homosporous lycophytes.</title>
        <authorList>
            <person name="Li C."/>
            <person name="Wickell D."/>
            <person name="Kuo L.Y."/>
            <person name="Chen X."/>
            <person name="Nie B."/>
            <person name="Liao X."/>
            <person name="Peng D."/>
            <person name="Ji J."/>
            <person name="Jenkins J."/>
            <person name="Williams M."/>
            <person name="Shu S."/>
            <person name="Plott C."/>
            <person name="Barry K."/>
            <person name="Rajasekar S."/>
            <person name="Grimwood J."/>
            <person name="Han X."/>
            <person name="Sun S."/>
            <person name="Hou Z."/>
            <person name="He W."/>
            <person name="Dai G."/>
            <person name="Sun C."/>
            <person name="Schmutz J."/>
            <person name="Leebens-Mack J.H."/>
            <person name="Li F.W."/>
            <person name="Wang L."/>
        </authorList>
    </citation>
    <scope>NUCLEOTIDE SEQUENCE [LARGE SCALE GENOMIC DNA]</scope>
    <source>
        <strain evidence="2">cv. PW_Plant_1</strain>
    </source>
</reference>
<dbReference type="EMBL" id="CM055113">
    <property type="protein sequence ID" value="KAJ7515697.1"/>
    <property type="molecule type" value="Genomic_DNA"/>
</dbReference>
<organism evidence="1 2">
    <name type="scientific">Diphasiastrum complanatum</name>
    <name type="common">Issler's clubmoss</name>
    <name type="synonym">Lycopodium complanatum</name>
    <dbReference type="NCBI Taxonomy" id="34168"/>
    <lineage>
        <taxon>Eukaryota</taxon>
        <taxon>Viridiplantae</taxon>
        <taxon>Streptophyta</taxon>
        <taxon>Embryophyta</taxon>
        <taxon>Tracheophyta</taxon>
        <taxon>Lycopodiopsida</taxon>
        <taxon>Lycopodiales</taxon>
        <taxon>Lycopodiaceae</taxon>
        <taxon>Lycopodioideae</taxon>
        <taxon>Diphasiastrum</taxon>
    </lineage>
</organism>
<accession>A0ACC2ADS7</accession>
<evidence type="ECO:0000313" key="1">
    <source>
        <dbReference type="EMBL" id="KAJ7515697.1"/>
    </source>
</evidence>
<name>A0ACC2ADS7_DIPCM</name>
<sequence length="503" mass="54891">MDGLEIAVGAGRARRVLREKNNDNTTASDDSGEMEKQQHSAAAPASSTSSEQEARSLSTSHGPSHTDLEKENRVASCFPGLQKTTMASESILKLKEGLHALQIKGTKSSLDIEYTKANLYSQVPKMPRPCEAQDPLKDSESQSSEKEKVSLMNDLAKSLSGTLKSDNSYLKLESSAKVTYDTLSQTKAARDQQVASLNVAKTSVEAKNANTTSAAVHIHTKSISISIKDQPSSSCQTSEHSIGCVAPSSASNVYSSQSSATSSSSSTGGIMVVSEKQVSLCGGQAHANTSEASRNAYANGQHPAVKSGKDEVDLPLERGKKVPSALGISTSNDRANRAREGGARKAGENDHFVWVNNCRYQKLGKIGSGGSSDVYKVISQDCTIFALKKIKLKGRDRQTACGFHQEIEYLQRLSGKRHIIKLVDYQVSDKKIFEDSNAQQGEIITEDAFIYMVLEYGEIDLAHMLDHKKKEMSERNQQLDENWLRLYLELKHPAYFGSCEYYT</sequence>
<evidence type="ECO:0000313" key="2">
    <source>
        <dbReference type="Proteomes" id="UP001162992"/>
    </source>
</evidence>
<gene>
    <name evidence="1" type="ORF">O6H91_22G024000</name>
</gene>
<keyword evidence="2" id="KW-1185">Reference proteome</keyword>
<proteinExistence type="predicted"/>